<organism evidence="1">
    <name type="scientific">marine sediment metagenome</name>
    <dbReference type="NCBI Taxonomy" id="412755"/>
    <lineage>
        <taxon>unclassified sequences</taxon>
        <taxon>metagenomes</taxon>
        <taxon>ecological metagenomes</taxon>
    </lineage>
</organism>
<proteinExistence type="predicted"/>
<name>X1EFW8_9ZZZZ</name>
<feature type="non-terminal residue" evidence="1">
    <location>
        <position position="1"/>
    </location>
</feature>
<gene>
    <name evidence="1" type="ORF">S03H2_25143</name>
</gene>
<evidence type="ECO:0008006" key="2">
    <source>
        <dbReference type="Google" id="ProtNLM"/>
    </source>
</evidence>
<reference evidence="1" key="1">
    <citation type="journal article" date="2014" name="Front. Microbiol.">
        <title>High frequency of phylogenetically diverse reductive dehalogenase-homologous genes in deep subseafloor sedimentary metagenomes.</title>
        <authorList>
            <person name="Kawai M."/>
            <person name="Futagami T."/>
            <person name="Toyoda A."/>
            <person name="Takaki Y."/>
            <person name="Nishi S."/>
            <person name="Hori S."/>
            <person name="Arai W."/>
            <person name="Tsubouchi T."/>
            <person name="Morono Y."/>
            <person name="Uchiyama I."/>
            <person name="Ito T."/>
            <person name="Fujiyama A."/>
            <person name="Inagaki F."/>
            <person name="Takami H."/>
        </authorList>
    </citation>
    <scope>NUCLEOTIDE SEQUENCE</scope>
    <source>
        <strain evidence="1">Expedition CK06-06</strain>
    </source>
</reference>
<sequence>GLNSPLTRMGVGDTILELDPGDVVVADPSEKHWFETYNDEDLTLIALKVPNLKDDKISVETR</sequence>
<evidence type="ECO:0000313" key="1">
    <source>
        <dbReference type="EMBL" id="GAH31487.1"/>
    </source>
</evidence>
<accession>X1EFW8</accession>
<comment type="caution">
    <text evidence="1">The sequence shown here is derived from an EMBL/GenBank/DDBJ whole genome shotgun (WGS) entry which is preliminary data.</text>
</comment>
<protein>
    <recommendedName>
        <fullName evidence="2">Cupin 2 conserved barrel domain-containing protein</fullName>
    </recommendedName>
</protein>
<dbReference type="InterPro" id="IPR011051">
    <property type="entry name" value="RmlC_Cupin_sf"/>
</dbReference>
<dbReference type="SUPFAM" id="SSF51182">
    <property type="entry name" value="RmlC-like cupins"/>
    <property type="match status" value="1"/>
</dbReference>
<dbReference type="AlphaFoldDB" id="X1EFW8"/>
<dbReference type="Gene3D" id="2.60.120.10">
    <property type="entry name" value="Jelly Rolls"/>
    <property type="match status" value="1"/>
</dbReference>
<dbReference type="EMBL" id="BARU01014146">
    <property type="protein sequence ID" value="GAH31487.1"/>
    <property type="molecule type" value="Genomic_DNA"/>
</dbReference>
<dbReference type="InterPro" id="IPR014710">
    <property type="entry name" value="RmlC-like_jellyroll"/>
</dbReference>